<name>X0Z4F0_9ZZZZ</name>
<dbReference type="AlphaFoldDB" id="X0Z4F0"/>
<comment type="caution">
    <text evidence="1">The sequence shown here is derived from an EMBL/GenBank/DDBJ whole genome shotgun (WGS) entry which is preliminary data.</text>
</comment>
<proteinExistence type="predicted"/>
<evidence type="ECO:0000313" key="1">
    <source>
        <dbReference type="EMBL" id="GAG55308.1"/>
    </source>
</evidence>
<sequence>MNQVKYDEIISQLKSDLNAECAIANKYGIILGSLIKEFGKGKVIPQAILSLISNSKEIADELSLNKINSFALEAQEYNYLFTFVEELILISKLDLNVNLAKFMPSISVFLKKLSISIKEEEIKEFSLFNFAKEVSKIEETIEKEKVRKDKYSIIKDLVKHIST</sequence>
<protein>
    <submittedName>
        <fullName evidence="1">Uncharacterized protein</fullName>
    </submittedName>
</protein>
<accession>X0Z4F0</accession>
<gene>
    <name evidence="1" type="ORF">S01H4_13463</name>
</gene>
<dbReference type="EMBL" id="BART01005931">
    <property type="protein sequence ID" value="GAG55308.1"/>
    <property type="molecule type" value="Genomic_DNA"/>
</dbReference>
<reference evidence="1" key="1">
    <citation type="journal article" date="2014" name="Front. Microbiol.">
        <title>High frequency of phylogenetically diverse reductive dehalogenase-homologous genes in deep subseafloor sedimentary metagenomes.</title>
        <authorList>
            <person name="Kawai M."/>
            <person name="Futagami T."/>
            <person name="Toyoda A."/>
            <person name="Takaki Y."/>
            <person name="Nishi S."/>
            <person name="Hori S."/>
            <person name="Arai W."/>
            <person name="Tsubouchi T."/>
            <person name="Morono Y."/>
            <person name="Uchiyama I."/>
            <person name="Ito T."/>
            <person name="Fujiyama A."/>
            <person name="Inagaki F."/>
            <person name="Takami H."/>
        </authorList>
    </citation>
    <scope>NUCLEOTIDE SEQUENCE</scope>
    <source>
        <strain evidence="1">Expedition CK06-06</strain>
    </source>
</reference>
<organism evidence="1">
    <name type="scientific">marine sediment metagenome</name>
    <dbReference type="NCBI Taxonomy" id="412755"/>
    <lineage>
        <taxon>unclassified sequences</taxon>
        <taxon>metagenomes</taxon>
        <taxon>ecological metagenomes</taxon>
    </lineage>
</organism>